<reference evidence="2 3" key="1">
    <citation type="submission" date="2020-07" db="EMBL/GenBank/DDBJ databases">
        <authorList>
            <person name="Li M."/>
        </authorList>
    </citation>
    <scope>NUCLEOTIDE SEQUENCE [LARGE SCALE GENOMIC DNA]</scope>
    <source>
        <strain evidence="2 3">DSM 23284</strain>
    </source>
</reference>
<dbReference type="PANTHER" id="PTHR47237">
    <property type="entry name" value="SLL0310 PROTEIN"/>
    <property type="match status" value="1"/>
</dbReference>
<gene>
    <name evidence="2" type="ORF">H1W37_01315</name>
</gene>
<dbReference type="Gene3D" id="3.40.630.90">
    <property type="match status" value="1"/>
</dbReference>
<evidence type="ECO:0000259" key="1">
    <source>
        <dbReference type="PROSITE" id="PS51186"/>
    </source>
</evidence>
<name>A0A838XT74_9HYPH</name>
<dbReference type="InterPro" id="IPR000182">
    <property type="entry name" value="GNAT_dom"/>
</dbReference>
<dbReference type="Gene3D" id="3.40.630.30">
    <property type="match status" value="1"/>
</dbReference>
<evidence type="ECO:0000313" key="2">
    <source>
        <dbReference type="EMBL" id="MBA4610274.1"/>
    </source>
</evidence>
<accession>A0A838XT74</accession>
<dbReference type="InterPro" id="IPR052729">
    <property type="entry name" value="Acyl/Acetyltrans_Enzymes"/>
</dbReference>
<dbReference type="EMBL" id="JACEON010000001">
    <property type="protein sequence ID" value="MBA4610274.1"/>
    <property type="molecule type" value="Genomic_DNA"/>
</dbReference>
<dbReference type="CDD" id="cd04301">
    <property type="entry name" value="NAT_SF"/>
    <property type="match status" value="1"/>
</dbReference>
<feature type="domain" description="N-acetyltransferase" evidence="1">
    <location>
        <begin position="5"/>
        <end position="137"/>
    </location>
</feature>
<dbReference type="Pfam" id="PF00583">
    <property type="entry name" value="Acetyltransf_1"/>
    <property type="match status" value="1"/>
</dbReference>
<keyword evidence="2" id="KW-0808">Transferase</keyword>
<dbReference type="PANTHER" id="PTHR47237:SF1">
    <property type="entry name" value="SLL0310 PROTEIN"/>
    <property type="match status" value="1"/>
</dbReference>
<evidence type="ECO:0000313" key="3">
    <source>
        <dbReference type="Proteomes" id="UP000559404"/>
    </source>
</evidence>
<proteinExistence type="predicted"/>
<comment type="caution">
    <text evidence="2">The sequence shown here is derived from an EMBL/GenBank/DDBJ whole genome shotgun (WGS) entry which is preliminary data.</text>
</comment>
<dbReference type="InterPro" id="IPR041496">
    <property type="entry name" value="YitH/HolE_GNAT"/>
</dbReference>
<keyword evidence="3" id="KW-1185">Reference proteome</keyword>
<dbReference type="RefSeq" id="WP_181758458.1">
    <property type="nucleotide sequence ID" value="NZ_BMCR01000001.1"/>
</dbReference>
<dbReference type="AlphaFoldDB" id="A0A838XT74"/>
<dbReference type="PROSITE" id="PS51186">
    <property type="entry name" value="GNAT"/>
    <property type="match status" value="1"/>
</dbReference>
<dbReference type="GO" id="GO:0016747">
    <property type="term" value="F:acyltransferase activity, transferring groups other than amino-acyl groups"/>
    <property type="evidence" value="ECO:0007669"/>
    <property type="project" value="InterPro"/>
</dbReference>
<reference evidence="2 3" key="2">
    <citation type="submission" date="2020-08" db="EMBL/GenBank/DDBJ databases">
        <title>Stappia taiwanensis sp. nov., isolated from a coastal thermal spring.</title>
        <authorList>
            <person name="Kampfer P."/>
        </authorList>
    </citation>
    <scope>NUCLEOTIDE SEQUENCE [LARGE SCALE GENOMIC DNA]</scope>
    <source>
        <strain evidence="2 3">DSM 23284</strain>
    </source>
</reference>
<dbReference type="InterPro" id="IPR016181">
    <property type="entry name" value="Acyl_CoA_acyltransferase"/>
</dbReference>
<dbReference type="SUPFAM" id="SSF55729">
    <property type="entry name" value="Acyl-CoA N-acyltransferases (Nat)"/>
    <property type="match status" value="1"/>
</dbReference>
<organism evidence="2 3">
    <name type="scientific">Stappia taiwanensis</name>
    <dbReference type="NCBI Taxonomy" id="992267"/>
    <lineage>
        <taxon>Bacteria</taxon>
        <taxon>Pseudomonadati</taxon>
        <taxon>Pseudomonadota</taxon>
        <taxon>Alphaproteobacteria</taxon>
        <taxon>Hyphomicrobiales</taxon>
        <taxon>Stappiaceae</taxon>
        <taxon>Stappia</taxon>
    </lineage>
</organism>
<sequence>MTQRLAIRRMKPADLERALDWAADEGWNPGVDDGTPFLASDPEGFFVGECEGTPVSCISAVRYGEGYGFIGFYICHPDWRGKGYGKLIWDHAMAYLEGRTIGLDAVLAQEATYRSSGFESDYHTIRHGGLSLAEQPSDPRVAMLGQGILPTVLTYDRPFVPAVRDAFLTSWCSPMAKGRRGFVFVENGELRGYGVIRQCREGFKIGPLFADTSEVADTLFRALAGQVRGQMVWLDVPERNAAAMALAETYELSPEFETARMYHGEKPVLDLARTYGITTLELG</sequence>
<dbReference type="Proteomes" id="UP000559404">
    <property type="component" value="Unassembled WGS sequence"/>
</dbReference>
<dbReference type="Pfam" id="PF18014">
    <property type="entry name" value="Acetyltransf_18"/>
    <property type="match status" value="1"/>
</dbReference>
<protein>
    <submittedName>
        <fullName evidence="2">GNAT family N-acetyltransferase</fullName>
    </submittedName>
</protein>